<evidence type="ECO:0000256" key="2">
    <source>
        <dbReference type="ARBA" id="ARBA00004651"/>
    </source>
</evidence>
<dbReference type="PANTHER" id="PTHR45339:SF1">
    <property type="entry name" value="HYBRID SIGNAL TRANSDUCTION HISTIDINE KINASE J"/>
    <property type="match status" value="1"/>
</dbReference>
<dbReference type="InterPro" id="IPR005467">
    <property type="entry name" value="His_kinase_dom"/>
</dbReference>
<dbReference type="RefSeq" id="WP_051682418.1">
    <property type="nucleotide sequence ID" value="NZ_AUNC01000067.1"/>
</dbReference>
<dbReference type="InterPro" id="IPR008207">
    <property type="entry name" value="Sig_transdc_His_kin_Hpt_dom"/>
</dbReference>
<sequence length="862" mass="95163">MPNCQVGHDKSPASRSRCRNGTLTTVKKTRTGVDANMPKMLSLPGVAFLAFCAIAPVFLLFSSLDDDLVSGITVSVLVVVEFIALLSMCIGWILFDITKRKQIFYLAAAMGVLLISDLLGIPNLLAASSLLGQEQALGSFTGLLVLVLRLGSFWLVVMSWHVANRHESRQGTDQVWAMVPGLIIAGVAVQAFLVWFMPGVSSDVSGALQNISTLILFPTTIMIFAGAAGYLVRCHYRFSLSESLICFTLLIGCFNHLAFFVFGPEHADIVARFIIPSRLISYSFALAFMLLELRSHYRQSFQASSAKSEFLATMSHEIRTPLNGILGMAQLLRQSQLDDAQKERVSAILSSGRALMALLNDILDMSKIEAGRVELEKRPFHPSDITYDLFRAIADMAREKNLSLHCDDASLATRMFTGDEVRFRQILWNLLSNAVKFTRKGSVRLEVTREENVPERVRDLIADEEVYHFAVIDTGIGIPRDRQEQIFSPFSQADNSTMRQYGGTGLGLSIARSLTELMGGFMKVDSTEGKGTRFDVWLPFEARRSERHEHGGSQIAESSGDSVLSGSRILVAEDNEINANVIRGLLLRYGLVVDIVPNGRQAVHAFQQSDYDAILMDAHMPVLDGEGATRHIRELERVTRGGRVPIICVTAEAFSDRHRDFLAAGMDEVMTKPVEERRLYGVLLRFLRNRGGGYSVTSGLQVTDADMEVNLPDALPVDSPTRTVNSDNARGDTKPVPEPAKANISAKETKMNLIDKTRFEEMSRALGADQMASLIDLLPASYQEEREKIIAAIADGDRESLRRAAHTIKGMAANLAAEKLAVDARQLELYEGDFDGVIHDRIAKLDRLAEDTADAMRKALQD</sequence>
<dbReference type="PROSITE" id="PS50109">
    <property type="entry name" value="HIS_KIN"/>
    <property type="match status" value="1"/>
</dbReference>
<dbReference type="PROSITE" id="PS50110">
    <property type="entry name" value="RESPONSE_REGULATORY"/>
    <property type="match status" value="1"/>
</dbReference>
<dbReference type="SMART" id="SM00388">
    <property type="entry name" value="HisKA"/>
    <property type="match status" value="1"/>
</dbReference>
<dbReference type="InterPro" id="IPR036641">
    <property type="entry name" value="HPT_dom_sf"/>
</dbReference>
<dbReference type="SMART" id="SM00448">
    <property type="entry name" value="REC"/>
    <property type="match status" value="1"/>
</dbReference>
<dbReference type="InterPro" id="IPR036890">
    <property type="entry name" value="HATPase_C_sf"/>
</dbReference>
<dbReference type="EMBL" id="AUNC01000067">
    <property type="protein sequence ID" value="KEO51029.1"/>
    <property type="molecule type" value="Genomic_DNA"/>
</dbReference>
<feature type="domain" description="Histidine kinase" evidence="16">
    <location>
        <begin position="313"/>
        <end position="542"/>
    </location>
</feature>
<dbReference type="CDD" id="cd00088">
    <property type="entry name" value="HPT"/>
    <property type="match status" value="1"/>
</dbReference>
<feature type="transmembrane region" description="Helical" evidence="15">
    <location>
        <begin position="175"/>
        <end position="196"/>
    </location>
</feature>
<evidence type="ECO:0000256" key="8">
    <source>
        <dbReference type="ARBA" id="ARBA00022840"/>
    </source>
</evidence>
<evidence type="ECO:0000256" key="6">
    <source>
        <dbReference type="ARBA" id="ARBA00022692"/>
    </source>
</evidence>
<dbReference type="InterPro" id="IPR003661">
    <property type="entry name" value="HisK_dim/P_dom"/>
</dbReference>
<feature type="transmembrane region" description="Helical" evidence="15">
    <location>
        <begin position="244"/>
        <end position="263"/>
    </location>
</feature>
<dbReference type="Pfam" id="PF00072">
    <property type="entry name" value="Response_reg"/>
    <property type="match status" value="1"/>
</dbReference>
<evidence type="ECO:0000256" key="4">
    <source>
        <dbReference type="ARBA" id="ARBA00022475"/>
    </source>
</evidence>
<dbReference type="InterPro" id="IPR003594">
    <property type="entry name" value="HATPase_dom"/>
</dbReference>
<dbReference type="Gene3D" id="1.10.287.130">
    <property type="match status" value="1"/>
</dbReference>
<dbReference type="SUPFAM" id="SSF55874">
    <property type="entry name" value="ATPase domain of HSP90 chaperone/DNA topoisomerase II/histidine kinase"/>
    <property type="match status" value="1"/>
</dbReference>
<dbReference type="PANTHER" id="PTHR45339">
    <property type="entry name" value="HYBRID SIGNAL TRANSDUCTION HISTIDINE KINASE J"/>
    <property type="match status" value="1"/>
</dbReference>
<keyword evidence="4" id="KW-1003">Cell membrane</keyword>
<feature type="domain" description="HPt" evidence="18">
    <location>
        <begin position="767"/>
        <end position="862"/>
    </location>
</feature>
<evidence type="ECO:0000313" key="20">
    <source>
        <dbReference type="Proteomes" id="UP000027463"/>
    </source>
</evidence>
<gene>
    <name evidence="19" type="ORF">SMB34_08980</name>
</gene>
<evidence type="ECO:0000259" key="16">
    <source>
        <dbReference type="PROSITE" id="PS50109"/>
    </source>
</evidence>
<protein>
    <recommendedName>
        <fullName evidence="3">histidine kinase</fullName>
        <ecNumber evidence="3">2.7.13.3</ecNumber>
    </recommendedName>
</protein>
<comment type="caution">
    <text evidence="19">The sequence shown here is derived from an EMBL/GenBank/DDBJ whole genome shotgun (WGS) entry which is preliminary data.</text>
</comment>
<keyword evidence="8" id="KW-0067">ATP-binding</keyword>
<keyword evidence="20" id="KW-1185">Reference proteome</keyword>
<dbReference type="SUPFAM" id="SSF47384">
    <property type="entry name" value="Homodimeric domain of signal transducing histidine kinase"/>
    <property type="match status" value="1"/>
</dbReference>
<feature type="modified residue" description="4-aspartylphosphate" evidence="13">
    <location>
        <position position="617"/>
    </location>
</feature>
<dbReference type="EC" id="2.7.13.3" evidence="3"/>
<dbReference type="Proteomes" id="UP000027463">
    <property type="component" value="Unassembled WGS sequence"/>
</dbReference>
<dbReference type="InterPro" id="IPR011006">
    <property type="entry name" value="CheY-like_superfamily"/>
</dbReference>
<accession>A0ABR4TIE7</accession>
<dbReference type="InterPro" id="IPR004358">
    <property type="entry name" value="Sig_transdc_His_kin-like_C"/>
</dbReference>
<proteinExistence type="predicted"/>
<dbReference type="CDD" id="cd00082">
    <property type="entry name" value="HisKA"/>
    <property type="match status" value="1"/>
</dbReference>
<dbReference type="InterPro" id="IPR001789">
    <property type="entry name" value="Sig_transdc_resp-reg_receiver"/>
</dbReference>
<comment type="subcellular location">
    <subcellularLocation>
        <location evidence="2">Cell membrane</location>
        <topology evidence="2">Multi-pass membrane protein</topology>
    </subcellularLocation>
</comment>
<evidence type="ECO:0000256" key="1">
    <source>
        <dbReference type="ARBA" id="ARBA00000085"/>
    </source>
</evidence>
<evidence type="ECO:0000256" key="5">
    <source>
        <dbReference type="ARBA" id="ARBA00022553"/>
    </source>
</evidence>
<dbReference type="Pfam" id="PF02518">
    <property type="entry name" value="HATPase_c"/>
    <property type="match status" value="1"/>
</dbReference>
<comment type="catalytic activity">
    <reaction evidence="1">
        <text>ATP + protein L-histidine = ADP + protein N-phospho-L-histidine.</text>
        <dbReference type="EC" id="2.7.13.3"/>
    </reaction>
</comment>
<reference evidence="19 20" key="1">
    <citation type="submission" date="2013-07" db="EMBL/GenBank/DDBJ databases">
        <title>Thalassospira permensis NBRC 106175 Genome Sequencing.</title>
        <authorList>
            <person name="Lai Q."/>
            <person name="Shao Z."/>
        </authorList>
    </citation>
    <scope>NUCLEOTIDE SEQUENCE [LARGE SCALE GENOMIC DNA]</scope>
    <source>
        <strain evidence="19 20">NBRC 106175</strain>
    </source>
</reference>
<dbReference type="Gene3D" id="3.40.50.2300">
    <property type="match status" value="1"/>
</dbReference>
<evidence type="ECO:0000256" key="14">
    <source>
        <dbReference type="SAM" id="MobiDB-lite"/>
    </source>
</evidence>
<evidence type="ECO:0000256" key="12">
    <source>
        <dbReference type="PROSITE-ProRule" id="PRU00110"/>
    </source>
</evidence>
<dbReference type="InterPro" id="IPR036097">
    <property type="entry name" value="HisK_dim/P_sf"/>
</dbReference>
<dbReference type="PROSITE" id="PS50894">
    <property type="entry name" value="HPT"/>
    <property type="match status" value="1"/>
</dbReference>
<evidence type="ECO:0000256" key="15">
    <source>
        <dbReference type="SAM" id="Phobius"/>
    </source>
</evidence>
<feature type="region of interest" description="Disordered" evidence="14">
    <location>
        <begin position="716"/>
        <end position="739"/>
    </location>
</feature>
<dbReference type="SUPFAM" id="SSF52172">
    <property type="entry name" value="CheY-like"/>
    <property type="match status" value="1"/>
</dbReference>
<dbReference type="Gene3D" id="3.30.565.10">
    <property type="entry name" value="Histidine kinase-like ATPase, C-terminal domain"/>
    <property type="match status" value="1"/>
</dbReference>
<evidence type="ECO:0000259" key="18">
    <source>
        <dbReference type="PROSITE" id="PS50894"/>
    </source>
</evidence>
<evidence type="ECO:0000256" key="9">
    <source>
        <dbReference type="ARBA" id="ARBA00022989"/>
    </source>
</evidence>
<feature type="modified residue" description="Phosphohistidine" evidence="12">
    <location>
        <position position="806"/>
    </location>
</feature>
<feature type="transmembrane region" description="Helical" evidence="15">
    <location>
        <begin position="68"/>
        <end position="95"/>
    </location>
</feature>
<feature type="domain" description="Response regulatory" evidence="17">
    <location>
        <begin position="568"/>
        <end position="687"/>
    </location>
</feature>
<evidence type="ECO:0000256" key="13">
    <source>
        <dbReference type="PROSITE-ProRule" id="PRU00169"/>
    </source>
</evidence>
<dbReference type="Pfam" id="PF01627">
    <property type="entry name" value="Hpt"/>
    <property type="match status" value="1"/>
</dbReference>
<dbReference type="Gene3D" id="1.20.120.160">
    <property type="entry name" value="HPT domain"/>
    <property type="match status" value="1"/>
</dbReference>
<dbReference type="Pfam" id="PF00512">
    <property type="entry name" value="HisKA"/>
    <property type="match status" value="1"/>
</dbReference>
<feature type="transmembrane region" description="Helical" evidence="15">
    <location>
        <begin position="40"/>
        <end position="62"/>
    </location>
</feature>
<feature type="transmembrane region" description="Helical" evidence="15">
    <location>
        <begin position="102"/>
        <end position="121"/>
    </location>
</feature>
<keyword evidence="5 13" id="KW-0597">Phosphoprotein</keyword>
<dbReference type="SUPFAM" id="SSF47226">
    <property type="entry name" value="Histidine-containing phosphotransfer domain, HPT domain"/>
    <property type="match status" value="1"/>
</dbReference>
<keyword evidence="10" id="KW-0902">Two-component regulatory system</keyword>
<evidence type="ECO:0000256" key="7">
    <source>
        <dbReference type="ARBA" id="ARBA00022741"/>
    </source>
</evidence>
<keyword evidence="11 15" id="KW-0472">Membrane</keyword>
<keyword evidence="6 15" id="KW-0812">Transmembrane</keyword>
<keyword evidence="9 15" id="KW-1133">Transmembrane helix</keyword>
<dbReference type="SMART" id="SM00387">
    <property type="entry name" value="HATPase_c"/>
    <property type="match status" value="1"/>
</dbReference>
<dbReference type="CDD" id="cd17546">
    <property type="entry name" value="REC_hyHK_CKI1_RcsC-like"/>
    <property type="match status" value="1"/>
</dbReference>
<evidence type="ECO:0000256" key="10">
    <source>
        <dbReference type="ARBA" id="ARBA00023012"/>
    </source>
</evidence>
<evidence type="ECO:0000256" key="3">
    <source>
        <dbReference type="ARBA" id="ARBA00012438"/>
    </source>
</evidence>
<keyword evidence="7" id="KW-0547">Nucleotide-binding</keyword>
<dbReference type="CDD" id="cd16922">
    <property type="entry name" value="HATPase_EvgS-ArcB-TorS-like"/>
    <property type="match status" value="1"/>
</dbReference>
<evidence type="ECO:0000256" key="11">
    <source>
        <dbReference type="ARBA" id="ARBA00023136"/>
    </source>
</evidence>
<feature type="transmembrane region" description="Helical" evidence="15">
    <location>
        <begin position="208"/>
        <end position="232"/>
    </location>
</feature>
<organism evidence="19 20">
    <name type="scientific">Thalassospira permensis NBRC 106175</name>
    <dbReference type="NCBI Taxonomy" id="1353532"/>
    <lineage>
        <taxon>Bacteria</taxon>
        <taxon>Pseudomonadati</taxon>
        <taxon>Pseudomonadota</taxon>
        <taxon>Alphaproteobacteria</taxon>
        <taxon>Rhodospirillales</taxon>
        <taxon>Thalassospiraceae</taxon>
        <taxon>Thalassospira</taxon>
    </lineage>
</organism>
<dbReference type="PRINTS" id="PR00344">
    <property type="entry name" value="BCTRLSENSOR"/>
</dbReference>
<evidence type="ECO:0000259" key="17">
    <source>
        <dbReference type="PROSITE" id="PS50110"/>
    </source>
</evidence>
<evidence type="ECO:0000313" key="19">
    <source>
        <dbReference type="EMBL" id="KEO51029.1"/>
    </source>
</evidence>
<feature type="transmembrane region" description="Helical" evidence="15">
    <location>
        <begin position="141"/>
        <end position="163"/>
    </location>
</feature>
<name>A0ABR4TIE7_9PROT</name>